<evidence type="ECO:0000256" key="3">
    <source>
        <dbReference type="ARBA" id="ARBA00023319"/>
    </source>
</evidence>
<dbReference type="InterPro" id="IPR013098">
    <property type="entry name" value="Ig_I-set"/>
</dbReference>
<sequence length="263" mass="29941">MQVPLEDVQVRCGEMAKFQAIIEGNPQPVVGWFKGISLLLDSERIYQSNEGTSYSLILYNARAEDGGVYACMAKNAGGEVVCKAELVVQEDKKSQEAKKRSPRRKLHSFYEVKQEIGRGSFSILKRVIHKANRVACAAKFIPLRSRTREQAYRERDILVQLSHDRITQLLDQFETRKTLILILELCSNEDLLDRLYKKNKVTEAEPSNILMVHPDRDDIKICDFGFAQRINPSQPQHSTYGSPEFVPPEVLSRSPVSMASDVW</sequence>
<dbReference type="PANTHER" id="PTHR47633">
    <property type="entry name" value="IMMUNOGLOBULIN"/>
    <property type="match status" value="1"/>
</dbReference>
<keyword evidence="4" id="KW-0067">ATP-binding</keyword>
<evidence type="ECO:0000313" key="8">
    <source>
        <dbReference type="Proteomes" id="UP000018936"/>
    </source>
</evidence>
<dbReference type="OrthoDB" id="2570713at2759"/>
<dbReference type="GO" id="GO:0030018">
    <property type="term" value="C:Z disc"/>
    <property type="evidence" value="ECO:0007669"/>
    <property type="project" value="TreeGrafter"/>
</dbReference>
<dbReference type="FunFam" id="3.30.200.20:FF:000424">
    <property type="entry name" value="obscurin isoform X5"/>
    <property type="match status" value="1"/>
</dbReference>
<evidence type="ECO:0000259" key="5">
    <source>
        <dbReference type="PROSITE" id="PS50011"/>
    </source>
</evidence>
<evidence type="ECO:0000256" key="4">
    <source>
        <dbReference type="PROSITE-ProRule" id="PRU10141"/>
    </source>
</evidence>
<dbReference type="PROSITE" id="PS50011">
    <property type="entry name" value="PROTEIN_KINASE_DOM"/>
    <property type="match status" value="1"/>
</dbReference>
<feature type="non-terminal residue" evidence="7">
    <location>
        <position position="1"/>
    </location>
</feature>
<name>V8NL81_OPHHA</name>
<protein>
    <submittedName>
        <fullName evidence="7">Obscurin</fullName>
    </submittedName>
</protein>
<dbReference type="SMART" id="SM00220">
    <property type="entry name" value="S_TKc"/>
    <property type="match status" value="1"/>
</dbReference>
<dbReference type="PANTHER" id="PTHR47633:SF4">
    <property type="entry name" value="MYOPALLADIN ISOFORM X1"/>
    <property type="match status" value="1"/>
</dbReference>
<proteinExistence type="predicted"/>
<dbReference type="InterPro" id="IPR007110">
    <property type="entry name" value="Ig-like_dom"/>
</dbReference>
<evidence type="ECO:0000259" key="6">
    <source>
        <dbReference type="PROSITE" id="PS50835"/>
    </source>
</evidence>
<dbReference type="PROSITE" id="PS50835">
    <property type="entry name" value="IG_LIKE"/>
    <property type="match status" value="1"/>
</dbReference>
<keyword evidence="2" id="KW-0963">Cytoplasm</keyword>
<comment type="caution">
    <text evidence="7">The sequence shown here is derived from an EMBL/GenBank/DDBJ whole genome shotgun (WGS) entry which is preliminary data.</text>
</comment>
<dbReference type="InterPro" id="IPR036179">
    <property type="entry name" value="Ig-like_dom_sf"/>
</dbReference>
<dbReference type="EMBL" id="AZIM01003097">
    <property type="protein sequence ID" value="ETE62731.1"/>
    <property type="molecule type" value="Genomic_DNA"/>
</dbReference>
<dbReference type="GO" id="GO:0016020">
    <property type="term" value="C:membrane"/>
    <property type="evidence" value="ECO:0007669"/>
    <property type="project" value="UniProtKB-SubCell"/>
</dbReference>
<comment type="subcellular location">
    <subcellularLocation>
        <location evidence="1">Cytoplasm</location>
    </subcellularLocation>
</comment>
<accession>V8NL81</accession>
<feature type="binding site" evidence="4">
    <location>
        <position position="139"/>
    </location>
    <ligand>
        <name>ATP</name>
        <dbReference type="ChEBI" id="CHEBI:30616"/>
    </ligand>
</feature>
<keyword evidence="4" id="KW-0547">Nucleotide-binding</keyword>
<dbReference type="FunFam" id="2.60.40.10:FF:000425">
    <property type="entry name" value="Myosin light chain kinase"/>
    <property type="match status" value="1"/>
</dbReference>
<dbReference type="InterPro" id="IPR000719">
    <property type="entry name" value="Prot_kinase_dom"/>
</dbReference>
<dbReference type="PROSITE" id="PS00107">
    <property type="entry name" value="PROTEIN_KINASE_ATP"/>
    <property type="match status" value="1"/>
</dbReference>
<dbReference type="Gene3D" id="2.60.40.10">
    <property type="entry name" value="Immunoglobulins"/>
    <property type="match status" value="1"/>
</dbReference>
<dbReference type="Gene3D" id="3.30.200.20">
    <property type="entry name" value="Phosphorylase Kinase, domain 1"/>
    <property type="match status" value="1"/>
</dbReference>
<dbReference type="InterPro" id="IPR003599">
    <property type="entry name" value="Ig_sub"/>
</dbReference>
<dbReference type="SUPFAM" id="SSF56112">
    <property type="entry name" value="Protein kinase-like (PK-like)"/>
    <property type="match status" value="1"/>
</dbReference>
<dbReference type="GO" id="GO:0005524">
    <property type="term" value="F:ATP binding"/>
    <property type="evidence" value="ECO:0007669"/>
    <property type="project" value="UniProtKB-UniRule"/>
</dbReference>
<gene>
    <name evidence="7" type="primary">OBSCN</name>
    <name evidence="7" type="ORF">L345_11515</name>
</gene>
<evidence type="ECO:0000313" key="7">
    <source>
        <dbReference type="EMBL" id="ETE62731.1"/>
    </source>
</evidence>
<dbReference type="InterPro" id="IPR011009">
    <property type="entry name" value="Kinase-like_dom_sf"/>
</dbReference>
<organism evidence="7 8">
    <name type="scientific">Ophiophagus hannah</name>
    <name type="common">King cobra</name>
    <name type="synonym">Naja hannah</name>
    <dbReference type="NCBI Taxonomy" id="8665"/>
    <lineage>
        <taxon>Eukaryota</taxon>
        <taxon>Metazoa</taxon>
        <taxon>Chordata</taxon>
        <taxon>Craniata</taxon>
        <taxon>Vertebrata</taxon>
        <taxon>Euteleostomi</taxon>
        <taxon>Lepidosauria</taxon>
        <taxon>Squamata</taxon>
        <taxon>Bifurcata</taxon>
        <taxon>Unidentata</taxon>
        <taxon>Episquamata</taxon>
        <taxon>Toxicofera</taxon>
        <taxon>Serpentes</taxon>
        <taxon>Colubroidea</taxon>
        <taxon>Elapidae</taxon>
        <taxon>Elapinae</taxon>
        <taxon>Ophiophagus</taxon>
    </lineage>
</organism>
<reference evidence="7 8" key="1">
    <citation type="journal article" date="2013" name="Proc. Natl. Acad. Sci. U.S.A.">
        <title>The king cobra genome reveals dynamic gene evolution and adaptation in the snake venom system.</title>
        <authorList>
            <person name="Vonk F.J."/>
            <person name="Casewell N.R."/>
            <person name="Henkel C.V."/>
            <person name="Heimberg A.M."/>
            <person name="Jansen H.J."/>
            <person name="McCleary R.J."/>
            <person name="Kerkkamp H.M."/>
            <person name="Vos R.A."/>
            <person name="Guerreiro I."/>
            <person name="Calvete J.J."/>
            <person name="Wuster W."/>
            <person name="Woods A.E."/>
            <person name="Logan J.M."/>
            <person name="Harrison R.A."/>
            <person name="Castoe T.A."/>
            <person name="de Koning A.P."/>
            <person name="Pollock D.D."/>
            <person name="Yandell M."/>
            <person name="Calderon D."/>
            <person name="Renjifo C."/>
            <person name="Currier R.B."/>
            <person name="Salgado D."/>
            <person name="Pla D."/>
            <person name="Sanz L."/>
            <person name="Hyder A.S."/>
            <person name="Ribeiro J.M."/>
            <person name="Arntzen J.W."/>
            <person name="van den Thillart G.E."/>
            <person name="Boetzer M."/>
            <person name="Pirovano W."/>
            <person name="Dirks R.P."/>
            <person name="Spaink H.P."/>
            <person name="Duboule D."/>
            <person name="McGlinn E."/>
            <person name="Kini R.M."/>
            <person name="Richardson M.K."/>
        </authorList>
    </citation>
    <scope>NUCLEOTIDE SEQUENCE</scope>
    <source>
        <tissue evidence="7">Blood</tissue>
    </source>
</reference>
<feature type="domain" description="Protein kinase" evidence="5">
    <location>
        <begin position="110"/>
        <end position="263"/>
    </location>
</feature>
<dbReference type="SUPFAM" id="SSF48726">
    <property type="entry name" value="Immunoglobulin"/>
    <property type="match status" value="1"/>
</dbReference>
<evidence type="ECO:0000256" key="2">
    <source>
        <dbReference type="ARBA" id="ARBA00022490"/>
    </source>
</evidence>
<feature type="domain" description="Ig-like" evidence="6">
    <location>
        <begin position="1"/>
        <end position="87"/>
    </location>
</feature>
<dbReference type="Gene3D" id="1.10.510.10">
    <property type="entry name" value="Transferase(Phosphotransferase) domain 1"/>
    <property type="match status" value="1"/>
</dbReference>
<keyword evidence="8" id="KW-1185">Reference proteome</keyword>
<dbReference type="InterPro" id="IPR017441">
    <property type="entry name" value="Protein_kinase_ATP_BS"/>
</dbReference>
<dbReference type="AlphaFoldDB" id="V8NL81"/>
<evidence type="ECO:0000256" key="1">
    <source>
        <dbReference type="ARBA" id="ARBA00004496"/>
    </source>
</evidence>
<dbReference type="Pfam" id="PF00069">
    <property type="entry name" value="Pkinase"/>
    <property type="match status" value="2"/>
</dbReference>
<dbReference type="GO" id="GO:0004672">
    <property type="term" value="F:protein kinase activity"/>
    <property type="evidence" value="ECO:0007669"/>
    <property type="project" value="InterPro"/>
</dbReference>
<dbReference type="InterPro" id="IPR013783">
    <property type="entry name" value="Ig-like_fold"/>
</dbReference>
<dbReference type="SMART" id="SM00409">
    <property type="entry name" value="IG"/>
    <property type="match status" value="1"/>
</dbReference>
<keyword evidence="3" id="KW-0393">Immunoglobulin domain</keyword>
<dbReference type="Pfam" id="PF07679">
    <property type="entry name" value="I-set"/>
    <property type="match status" value="1"/>
</dbReference>
<dbReference type="Proteomes" id="UP000018936">
    <property type="component" value="Unassembled WGS sequence"/>
</dbReference>